<dbReference type="Pfam" id="PF03009">
    <property type="entry name" value="GDPD"/>
    <property type="match status" value="1"/>
</dbReference>
<dbReference type="OrthoDB" id="384721at2"/>
<dbReference type="Gene3D" id="3.20.20.190">
    <property type="entry name" value="Phosphatidylinositol (PI) phosphodiesterase"/>
    <property type="match status" value="1"/>
</dbReference>
<dbReference type="Proteomes" id="UP000240357">
    <property type="component" value="Unassembled WGS sequence"/>
</dbReference>
<proteinExistence type="predicted"/>
<feature type="domain" description="GP-PDE" evidence="1">
    <location>
        <begin position="107"/>
        <end position="336"/>
    </location>
</feature>
<dbReference type="EMBL" id="PYFT01000001">
    <property type="protein sequence ID" value="PSR56500.1"/>
    <property type="molecule type" value="Genomic_DNA"/>
</dbReference>
<dbReference type="PROSITE" id="PS51704">
    <property type="entry name" value="GP_PDE"/>
    <property type="match status" value="1"/>
</dbReference>
<dbReference type="GO" id="GO:0008081">
    <property type="term" value="F:phosphoric diester hydrolase activity"/>
    <property type="evidence" value="ECO:0007669"/>
    <property type="project" value="InterPro"/>
</dbReference>
<dbReference type="InterPro" id="IPR017946">
    <property type="entry name" value="PLC-like_Pdiesterase_TIM-brl"/>
</dbReference>
<dbReference type="PANTHER" id="PTHR46211">
    <property type="entry name" value="GLYCEROPHOSPHORYL DIESTER PHOSPHODIESTERASE"/>
    <property type="match status" value="1"/>
</dbReference>
<dbReference type="PANTHER" id="PTHR46211:SF1">
    <property type="entry name" value="GLYCEROPHOSPHODIESTER PHOSPHODIESTERASE, CYTOPLASMIC"/>
    <property type="match status" value="1"/>
</dbReference>
<dbReference type="AlphaFoldDB" id="A0A2T2YLW7"/>
<dbReference type="GO" id="GO:0006629">
    <property type="term" value="P:lipid metabolic process"/>
    <property type="evidence" value="ECO:0007669"/>
    <property type="project" value="InterPro"/>
</dbReference>
<dbReference type="SUPFAM" id="SSF51695">
    <property type="entry name" value="PLC-like phosphodiesterases"/>
    <property type="match status" value="1"/>
</dbReference>
<name>A0A2T2YLW7_9BACT</name>
<gene>
    <name evidence="2" type="ORF">AHMF7605_24890</name>
</gene>
<dbReference type="InterPro" id="IPR030395">
    <property type="entry name" value="GP_PDE_dom"/>
</dbReference>
<sequence length="339" mass="38178">MTYFLQPSFGQTHLFAPIYLTNYSYSKDRLVVGTIKLRAGKDTKIQSISLAGEQAEAFKISKDYQLSIRKEKLNNSKNPLEVALKVKTNAGEYQPTFRIVKDEFIKNKVVAHRGAWKNTGVAENSVASLNHAVAMGCEGSEFDVRMSSDSVLYVNHDPEIQGLSIAKSSSNALKTIKLAHGETFPTLQDYLRAGMQQTKTKLILEIKASETGKENSLAATRKIVKMVEDLHAQAWVDYISFDYDVCTEVMKLAPYAKVAYLNGDKNPAELAQANFYGLDYHFKVLQKNPTWIKEAKQNKLTINVWTVNEKTMLEDFLKENVDFITTNEPELLLNMISAK</sequence>
<evidence type="ECO:0000313" key="3">
    <source>
        <dbReference type="Proteomes" id="UP000240357"/>
    </source>
</evidence>
<organism evidence="2 3">
    <name type="scientific">Adhaeribacter arboris</name>
    <dbReference type="NCBI Taxonomy" id="2072846"/>
    <lineage>
        <taxon>Bacteria</taxon>
        <taxon>Pseudomonadati</taxon>
        <taxon>Bacteroidota</taxon>
        <taxon>Cytophagia</taxon>
        <taxon>Cytophagales</taxon>
        <taxon>Hymenobacteraceae</taxon>
        <taxon>Adhaeribacter</taxon>
    </lineage>
</organism>
<evidence type="ECO:0000313" key="2">
    <source>
        <dbReference type="EMBL" id="PSR56500.1"/>
    </source>
</evidence>
<accession>A0A2T2YLW7</accession>
<keyword evidence="3" id="KW-1185">Reference proteome</keyword>
<reference evidence="2 3" key="1">
    <citation type="submission" date="2018-03" db="EMBL/GenBank/DDBJ databases">
        <title>Adhaeribacter sp. HMF7605 Genome sequencing and assembly.</title>
        <authorList>
            <person name="Kang H."/>
            <person name="Kang J."/>
            <person name="Cha I."/>
            <person name="Kim H."/>
            <person name="Joh K."/>
        </authorList>
    </citation>
    <scope>NUCLEOTIDE SEQUENCE [LARGE SCALE GENOMIC DNA]</scope>
    <source>
        <strain evidence="2 3">HMF7605</strain>
    </source>
</reference>
<protein>
    <submittedName>
        <fullName evidence="2">Glycerophosphodiester phosphodiesterase</fullName>
    </submittedName>
</protein>
<evidence type="ECO:0000259" key="1">
    <source>
        <dbReference type="PROSITE" id="PS51704"/>
    </source>
</evidence>
<comment type="caution">
    <text evidence="2">The sequence shown here is derived from an EMBL/GenBank/DDBJ whole genome shotgun (WGS) entry which is preliminary data.</text>
</comment>